<evidence type="ECO:0000313" key="1">
    <source>
        <dbReference type="EMBL" id="OMJ69743.1"/>
    </source>
</evidence>
<dbReference type="AlphaFoldDB" id="A0A1R2AYY4"/>
<organism evidence="1 2">
    <name type="scientific">Stentor coeruleus</name>
    <dbReference type="NCBI Taxonomy" id="5963"/>
    <lineage>
        <taxon>Eukaryota</taxon>
        <taxon>Sar</taxon>
        <taxon>Alveolata</taxon>
        <taxon>Ciliophora</taxon>
        <taxon>Postciliodesmatophora</taxon>
        <taxon>Heterotrichea</taxon>
        <taxon>Heterotrichida</taxon>
        <taxon>Stentoridae</taxon>
        <taxon>Stentor</taxon>
    </lineage>
</organism>
<comment type="caution">
    <text evidence="1">The sequence shown here is derived from an EMBL/GenBank/DDBJ whole genome shotgun (WGS) entry which is preliminary data.</text>
</comment>
<evidence type="ECO:0000313" key="2">
    <source>
        <dbReference type="Proteomes" id="UP000187209"/>
    </source>
</evidence>
<dbReference type="EMBL" id="MPUH01001163">
    <property type="protein sequence ID" value="OMJ69743.1"/>
    <property type="molecule type" value="Genomic_DNA"/>
</dbReference>
<sequence length="463" mass="54266">MDAIFQSKNPEKCQSEYLSHKKSFHQVISDFSCECSVCQKQIRGKTSLNNLKLQSLIQTNESLGIRRRFTWLLSELGLHSLSHDISIPTPEILVFNRCRPQYLLQNSNHLLKYITSGEKLRLTEILKSYTKIVRNRKKEGRPGYKINESYGKEIALLRYTLNNKDNENLDETPELENGPLRVLSEKEFFDFMYERVGSNLWKNIIYIQTVVKCRNGIGNILTVSYSSAKPMNIEDFKSSLLTDKDEQIMYINPTNYCELLCKRIDALLHFYSNQEIIYMQAEFSQDDLGKIWLTYVTELYTQHVDMPKQHSNEQGRLSSQELAALNADLDDRIAKCQGKLKFEEYSSKMMDIYKTMKEKTDIDRILIAKPINYSDADLMQKLQTKHSWNKNSPATKNTSYIKTEESVNFDPRNSVRAKQRFDLMKSYSRNDDFFPTSYARRREWIFTPSPEPSLRNKSSFFLR</sequence>
<reference evidence="1 2" key="1">
    <citation type="submission" date="2016-11" db="EMBL/GenBank/DDBJ databases">
        <title>The macronuclear genome of Stentor coeruleus: a giant cell with tiny introns.</title>
        <authorList>
            <person name="Slabodnick M."/>
            <person name="Ruby J.G."/>
            <person name="Reiff S.B."/>
            <person name="Swart E.C."/>
            <person name="Gosai S."/>
            <person name="Prabakaran S."/>
            <person name="Witkowska E."/>
            <person name="Larue G.E."/>
            <person name="Fisher S."/>
            <person name="Freeman R.M."/>
            <person name="Gunawardena J."/>
            <person name="Chu W."/>
            <person name="Stover N.A."/>
            <person name="Gregory B.D."/>
            <person name="Nowacki M."/>
            <person name="Derisi J."/>
            <person name="Roy S.W."/>
            <person name="Marshall W.F."/>
            <person name="Sood P."/>
        </authorList>
    </citation>
    <scope>NUCLEOTIDE SEQUENCE [LARGE SCALE GENOMIC DNA]</scope>
    <source>
        <strain evidence="1">WM001</strain>
    </source>
</reference>
<accession>A0A1R2AYY4</accession>
<dbReference type="Proteomes" id="UP000187209">
    <property type="component" value="Unassembled WGS sequence"/>
</dbReference>
<gene>
    <name evidence="1" type="ORF">SteCoe_32447</name>
</gene>
<protein>
    <submittedName>
        <fullName evidence="1">Uncharacterized protein</fullName>
    </submittedName>
</protein>
<name>A0A1R2AYY4_9CILI</name>
<proteinExistence type="predicted"/>
<keyword evidence="2" id="KW-1185">Reference proteome</keyword>